<evidence type="ECO:0000256" key="1">
    <source>
        <dbReference type="SAM" id="Phobius"/>
    </source>
</evidence>
<organism evidence="2 3">
    <name type="scientific">Salinirubrum litoreum</name>
    <dbReference type="NCBI Taxonomy" id="1126234"/>
    <lineage>
        <taxon>Archaea</taxon>
        <taxon>Methanobacteriati</taxon>
        <taxon>Methanobacteriota</taxon>
        <taxon>Stenosarchaea group</taxon>
        <taxon>Halobacteria</taxon>
        <taxon>Halobacteriales</taxon>
        <taxon>Haloferacaceae</taxon>
        <taxon>Salinirubrum</taxon>
    </lineage>
</organism>
<dbReference type="Proteomes" id="UP001596201">
    <property type="component" value="Unassembled WGS sequence"/>
</dbReference>
<dbReference type="RefSeq" id="WP_227230928.1">
    <property type="nucleotide sequence ID" value="NZ_JAJCVJ010000003.1"/>
</dbReference>
<name>A0ABD5RFP1_9EURY</name>
<reference evidence="2 3" key="1">
    <citation type="journal article" date="2019" name="Int. J. Syst. Evol. Microbiol.">
        <title>The Global Catalogue of Microorganisms (GCM) 10K type strain sequencing project: providing services to taxonomists for standard genome sequencing and annotation.</title>
        <authorList>
            <consortium name="The Broad Institute Genomics Platform"/>
            <consortium name="The Broad Institute Genome Sequencing Center for Infectious Disease"/>
            <person name="Wu L."/>
            <person name="Ma J."/>
        </authorList>
    </citation>
    <scope>NUCLEOTIDE SEQUENCE [LARGE SCALE GENOMIC DNA]</scope>
    <source>
        <strain evidence="2 3">CGMCC 1.12237</strain>
    </source>
</reference>
<dbReference type="AlphaFoldDB" id="A0ABD5RFP1"/>
<gene>
    <name evidence="2" type="ORF">ACFPJ5_18240</name>
</gene>
<keyword evidence="3" id="KW-1185">Reference proteome</keyword>
<evidence type="ECO:0000313" key="3">
    <source>
        <dbReference type="Proteomes" id="UP001596201"/>
    </source>
</evidence>
<comment type="caution">
    <text evidence="2">The sequence shown here is derived from an EMBL/GenBank/DDBJ whole genome shotgun (WGS) entry which is preliminary data.</text>
</comment>
<evidence type="ECO:0008006" key="4">
    <source>
        <dbReference type="Google" id="ProtNLM"/>
    </source>
</evidence>
<feature type="transmembrane region" description="Helical" evidence="1">
    <location>
        <begin position="12"/>
        <end position="36"/>
    </location>
</feature>
<protein>
    <recommendedName>
        <fullName evidence="4">Sec-independent protein translocase protein TatA</fullName>
    </recommendedName>
</protein>
<dbReference type="EMBL" id="JBHSKX010000004">
    <property type="protein sequence ID" value="MFC5368869.1"/>
    <property type="molecule type" value="Genomic_DNA"/>
</dbReference>
<keyword evidence="1" id="KW-0812">Transmembrane</keyword>
<keyword evidence="1" id="KW-1133">Transmembrane helix</keyword>
<accession>A0ABD5RFP1</accession>
<proteinExistence type="predicted"/>
<sequence length="58" mass="6373">MFDTVSPVDRLAFLVVVGLAILTEQLLLGVVAVLLLRIAVALNGIRDALRRDERVTEQ</sequence>
<evidence type="ECO:0000313" key="2">
    <source>
        <dbReference type="EMBL" id="MFC5368869.1"/>
    </source>
</evidence>
<keyword evidence="1" id="KW-0472">Membrane</keyword>